<reference evidence="4 6" key="1">
    <citation type="journal article" date="2016" name="PLoS ONE">
        <title>Sequence Assembly of Yarrowia lipolytica Strain W29/CLIB89 Shows Transposable Element Diversity.</title>
        <authorList>
            <person name="Magnan C."/>
            <person name="Yu J."/>
            <person name="Chang I."/>
            <person name="Jahn E."/>
            <person name="Kanomata Y."/>
            <person name="Wu J."/>
            <person name="Zeller M."/>
            <person name="Oakes M."/>
            <person name="Baldi P."/>
            <person name="Sandmeyer S."/>
        </authorList>
    </citation>
    <scope>NUCLEOTIDE SEQUENCE [LARGE SCALE GENOMIC DNA]</scope>
    <source>
        <strain evidence="4">CLIB89</strain>
        <strain evidence="6">CLIB89(W29)</strain>
    </source>
</reference>
<dbReference type="OrthoDB" id="8775810at2759"/>
<feature type="domain" description="CSN8/PSMD8/EIF3K" evidence="3">
    <location>
        <begin position="93"/>
        <end position="228"/>
    </location>
</feature>
<dbReference type="PANTHER" id="PTHR12387:SF0">
    <property type="entry name" value="26S PROTEASOME NON-ATPASE REGULATORY SUBUNIT 8"/>
    <property type="match status" value="1"/>
</dbReference>
<evidence type="ECO:0000256" key="2">
    <source>
        <dbReference type="ARBA" id="ARBA00022942"/>
    </source>
</evidence>
<dbReference type="GO" id="GO:0008541">
    <property type="term" value="C:proteasome regulatory particle, lid subcomplex"/>
    <property type="evidence" value="ECO:0007669"/>
    <property type="project" value="EnsemblFungi"/>
</dbReference>
<evidence type="ECO:0000313" key="5">
    <source>
        <dbReference type="EMBL" id="RDW28096.1"/>
    </source>
</evidence>
<dbReference type="GeneID" id="2906051"/>
<dbReference type="Gene3D" id="1.25.40.990">
    <property type="match status" value="1"/>
</dbReference>
<dbReference type="eggNOG" id="KOG3151">
    <property type="taxonomic scope" value="Eukaryota"/>
</dbReference>
<evidence type="ECO:0000256" key="1">
    <source>
        <dbReference type="ARBA" id="ARBA00009627"/>
    </source>
</evidence>
<reference evidence="5 7" key="2">
    <citation type="submission" date="2018-07" db="EMBL/GenBank/DDBJ databases">
        <title>Draft Genome Assemblies for Five Robust Yarrowia lipolytica Strains Exhibiting High Lipid Production and Pentose Sugar Utilization and Sugar Alcohol Secretion from Undetoxified Lignocellulosic Biomass Hydrolysates.</title>
        <authorList>
            <consortium name="DOE Joint Genome Institute"/>
            <person name="Walker C."/>
            <person name="Ryu S."/>
            <person name="Na H."/>
            <person name="Zane M."/>
            <person name="LaButti K."/>
            <person name="Lipzen A."/>
            <person name="Haridas S."/>
            <person name="Barry K."/>
            <person name="Grigoriev I.V."/>
            <person name="Quarterman J."/>
            <person name="Slininger P."/>
            <person name="Dien B."/>
            <person name="Trinh C.T."/>
        </authorList>
    </citation>
    <scope>NUCLEOTIDE SEQUENCE [LARGE SCALE GENOMIC DNA]</scope>
    <source>
        <strain evidence="5 7">YB392</strain>
    </source>
</reference>
<dbReference type="KEGG" id="yli:2906051"/>
<dbReference type="GO" id="GO:0005829">
    <property type="term" value="C:cytosol"/>
    <property type="evidence" value="ECO:0007669"/>
    <property type="project" value="TreeGrafter"/>
</dbReference>
<dbReference type="FunFam" id="1.25.40.990:FF:000001">
    <property type="entry name" value="26S proteasome non-ATPase regulatory subunit"/>
    <property type="match status" value="1"/>
</dbReference>
<name>A0A1D8N5D9_YARLL</name>
<dbReference type="OMA" id="HIMDGYF"/>
<dbReference type="GO" id="GO:0000785">
    <property type="term" value="C:chromatin"/>
    <property type="evidence" value="ECO:0007669"/>
    <property type="project" value="EnsemblFungi"/>
</dbReference>
<dbReference type="Proteomes" id="UP000182444">
    <property type="component" value="Chromosome 1A"/>
</dbReference>
<dbReference type="Pfam" id="PF10075">
    <property type="entry name" value="CSN8_PSD8_EIF3K"/>
    <property type="match status" value="1"/>
</dbReference>
<evidence type="ECO:0000313" key="7">
    <source>
        <dbReference type="Proteomes" id="UP000256601"/>
    </source>
</evidence>
<sequence length="261" mass="29008">MSPIASLESAYKAGDYEKVEQLLLPLKVDMAKSGLLTSPNSSGHSKADLEAARTALEIGALSAVNLGKEAEFTRFVAQSRQFYGIQGLSASPHESKIVALYLLLLLSQNEIAQFHTELESLDFDTVENDKFLSFPIKLERWIMEGAYDRVWKAITNKDAVPSSEFLCFADPLVFAIRGEIALCAEKAYTSLPLNNARHLLFFDSDQGVVDFVQEQPGWEIHGERITFPGVISEDATLNSRKVTEKLIGNSLEYAKEMEQII</sequence>
<organism evidence="4 6">
    <name type="scientific">Yarrowia lipolytica</name>
    <name type="common">Candida lipolytica</name>
    <dbReference type="NCBI Taxonomy" id="4952"/>
    <lineage>
        <taxon>Eukaryota</taxon>
        <taxon>Fungi</taxon>
        <taxon>Dikarya</taxon>
        <taxon>Ascomycota</taxon>
        <taxon>Saccharomycotina</taxon>
        <taxon>Dipodascomycetes</taxon>
        <taxon>Dipodascales</taxon>
        <taxon>Dipodascales incertae sedis</taxon>
        <taxon>Yarrowia</taxon>
    </lineage>
</organism>
<dbReference type="EMBL" id="KZ858956">
    <property type="protein sequence ID" value="RDW28096.1"/>
    <property type="molecule type" value="Genomic_DNA"/>
</dbReference>
<evidence type="ECO:0000259" key="3">
    <source>
        <dbReference type="Pfam" id="PF10075"/>
    </source>
</evidence>
<dbReference type="GO" id="GO:0034399">
    <property type="term" value="C:nuclear periphery"/>
    <property type="evidence" value="ECO:0007669"/>
    <property type="project" value="EnsemblFungi"/>
</dbReference>
<gene>
    <name evidence="5" type="ORF">B0I71DRAFT_128087</name>
    <name evidence="4" type="ORF">YALI1_A19483g</name>
</gene>
<dbReference type="InterPro" id="IPR033464">
    <property type="entry name" value="CSN8_PSD8_EIF3K"/>
</dbReference>
<dbReference type="EMBL" id="CP017553">
    <property type="protein sequence ID" value="AOW00847.1"/>
    <property type="molecule type" value="Genomic_DNA"/>
</dbReference>
<dbReference type="GO" id="GO:0043161">
    <property type="term" value="P:proteasome-mediated ubiquitin-dependent protein catabolic process"/>
    <property type="evidence" value="ECO:0007669"/>
    <property type="project" value="EnsemblFungi"/>
</dbReference>
<comment type="similarity">
    <text evidence="1">Belongs to the proteasome subunit S14 family.</text>
</comment>
<dbReference type="PANTHER" id="PTHR12387">
    <property type="entry name" value="26S PROTEASOME NON-ATPASE REGULATORY SUBUNIT 8"/>
    <property type="match status" value="1"/>
</dbReference>
<evidence type="ECO:0000313" key="4">
    <source>
        <dbReference type="EMBL" id="AOW00847.1"/>
    </source>
</evidence>
<proteinExistence type="inferred from homology"/>
<evidence type="ECO:0000313" key="6">
    <source>
        <dbReference type="Proteomes" id="UP000182444"/>
    </source>
</evidence>
<dbReference type="Proteomes" id="UP000256601">
    <property type="component" value="Unassembled WGS sequence"/>
</dbReference>
<accession>A0A1D8N5D9</accession>
<dbReference type="InterPro" id="IPR006746">
    <property type="entry name" value="26S_Psome_Rpn12"/>
</dbReference>
<dbReference type="AlphaFoldDB" id="A0A1D8N5D9"/>
<keyword evidence="2" id="KW-0647">Proteasome</keyword>
<dbReference type="RefSeq" id="XP_500210.1">
    <property type="nucleotide sequence ID" value="XM_500210.1"/>
</dbReference>
<protein>
    <submittedName>
        <fullName evidence="5">SAC3/GANP/Nin1/mts3/eIF-3 p25 family-domain-containing protein</fullName>
    </submittedName>
</protein>
<dbReference type="VEuPathDB" id="FungiDB:YALI1_A19483g"/>
<dbReference type="VEuPathDB" id="FungiDB:YALI0_A18612g"/>